<evidence type="ECO:0000313" key="1">
    <source>
        <dbReference type="EMBL" id="MDH5159809.1"/>
    </source>
</evidence>
<proteinExistence type="predicted"/>
<name>A0AAW6SS69_9BACI</name>
<reference evidence="1" key="1">
    <citation type="submission" date="2023-03" db="EMBL/GenBank/DDBJ databases">
        <title>Bacterial isolates from washroom surfaces on a university campus.</title>
        <authorList>
            <person name="Holman D.B."/>
            <person name="Gzyl K.E."/>
            <person name="Taheri A.E."/>
        </authorList>
    </citation>
    <scope>NUCLEOTIDE SEQUENCE</scope>
    <source>
        <strain evidence="1">RD03</strain>
    </source>
</reference>
<gene>
    <name evidence="1" type="ORF">P5X88_02610</name>
</gene>
<accession>A0AAW6SS69</accession>
<dbReference type="RefSeq" id="WP_280615651.1">
    <property type="nucleotide sequence ID" value="NZ_JAROYP010000001.1"/>
</dbReference>
<dbReference type="AlphaFoldDB" id="A0AAW6SS69"/>
<dbReference type="Proteomes" id="UP001159179">
    <property type="component" value="Unassembled WGS sequence"/>
</dbReference>
<comment type="caution">
    <text evidence="1">The sequence shown here is derived from an EMBL/GenBank/DDBJ whole genome shotgun (WGS) entry which is preliminary data.</text>
</comment>
<protein>
    <submittedName>
        <fullName evidence="1">Uncharacterized protein</fullName>
    </submittedName>
</protein>
<sequence>MAIINPYKKTVWFDHIVDPTNGQVIQEGTRFNAERANNIEDGVYDLYERDLIQAREIKRLQVQLDLIGRAPGNSGAFVDTLDGYTNKMTYQDAKADVIEAVTAGATTLKVDNVDGFVALTQVTIYDDVSREDVLITAVNADSIEVQALSNSYKRGAVIARTDVVVDTTYKLMLNGSWGTFTVSASEAV</sequence>
<evidence type="ECO:0000313" key="2">
    <source>
        <dbReference type="Proteomes" id="UP001159179"/>
    </source>
</evidence>
<dbReference type="EMBL" id="JAROYP010000001">
    <property type="protein sequence ID" value="MDH5159809.1"/>
    <property type="molecule type" value="Genomic_DNA"/>
</dbReference>
<organism evidence="1 2">
    <name type="scientific">Heyndrickxia oleronia</name>
    <dbReference type="NCBI Taxonomy" id="38875"/>
    <lineage>
        <taxon>Bacteria</taxon>
        <taxon>Bacillati</taxon>
        <taxon>Bacillota</taxon>
        <taxon>Bacilli</taxon>
        <taxon>Bacillales</taxon>
        <taxon>Bacillaceae</taxon>
        <taxon>Heyndrickxia</taxon>
    </lineage>
</organism>